<dbReference type="Proteomes" id="UP001163321">
    <property type="component" value="Chromosome 6"/>
</dbReference>
<gene>
    <name evidence="1" type="ORF">PsorP6_009945</name>
</gene>
<name>A0ACC0VWX1_9STRA</name>
<keyword evidence="2" id="KW-1185">Reference proteome</keyword>
<sequence length="76" mass="8474">MYRRSGAPRASIRGQHPLYEFGGLKCTPCDEETAPGDCFQDAAEKYHAAAGFACCTRKVEQGQIPTRNQIQQQQQK</sequence>
<evidence type="ECO:0000313" key="1">
    <source>
        <dbReference type="EMBL" id="KAI9910757.1"/>
    </source>
</evidence>
<comment type="caution">
    <text evidence="1">The sequence shown here is derived from an EMBL/GenBank/DDBJ whole genome shotgun (WGS) entry which is preliminary data.</text>
</comment>
<accession>A0ACC0VWX1</accession>
<reference evidence="1 2" key="1">
    <citation type="journal article" date="2022" name="bioRxiv">
        <title>The genome of the oomycete Peronosclerospora sorghi, a cosmopolitan pathogen of maize and sorghum, is inflated with dispersed pseudogenes.</title>
        <authorList>
            <person name="Fletcher K."/>
            <person name="Martin F."/>
            <person name="Isakeit T."/>
            <person name="Cavanaugh K."/>
            <person name="Magill C."/>
            <person name="Michelmore R."/>
        </authorList>
    </citation>
    <scope>NUCLEOTIDE SEQUENCE [LARGE SCALE GENOMIC DNA]</scope>
    <source>
        <strain evidence="1">P6</strain>
    </source>
</reference>
<proteinExistence type="predicted"/>
<dbReference type="EMBL" id="CM047585">
    <property type="protein sequence ID" value="KAI9910757.1"/>
    <property type="molecule type" value="Genomic_DNA"/>
</dbReference>
<evidence type="ECO:0000313" key="2">
    <source>
        <dbReference type="Proteomes" id="UP001163321"/>
    </source>
</evidence>
<organism evidence="1 2">
    <name type="scientific">Peronosclerospora sorghi</name>
    <dbReference type="NCBI Taxonomy" id="230839"/>
    <lineage>
        <taxon>Eukaryota</taxon>
        <taxon>Sar</taxon>
        <taxon>Stramenopiles</taxon>
        <taxon>Oomycota</taxon>
        <taxon>Peronosporomycetes</taxon>
        <taxon>Peronosporales</taxon>
        <taxon>Peronosporaceae</taxon>
        <taxon>Peronosclerospora</taxon>
    </lineage>
</organism>
<protein>
    <submittedName>
        <fullName evidence="1">Uncharacterized protein</fullName>
    </submittedName>
</protein>